<evidence type="ECO:0000256" key="1">
    <source>
        <dbReference type="SAM" id="MobiDB-lite"/>
    </source>
</evidence>
<evidence type="ECO:0000313" key="2">
    <source>
        <dbReference type="EMBL" id="QIZ78061.1"/>
    </source>
</evidence>
<dbReference type="EMBL" id="CP051180">
    <property type="protein sequence ID" value="QIZ78061.1"/>
    <property type="molecule type" value="Genomic_DNA"/>
</dbReference>
<reference evidence="2 3" key="1">
    <citation type="submission" date="2020-04" db="EMBL/GenBank/DDBJ databases">
        <title>Ferrimonas sp. S7 isolated from sea water.</title>
        <authorList>
            <person name="Bae S.S."/>
            <person name="Baek K."/>
        </authorList>
    </citation>
    <scope>NUCLEOTIDE SEQUENCE [LARGE SCALE GENOMIC DNA]</scope>
    <source>
        <strain evidence="2 3">S7</strain>
    </source>
</reference>
<feature type="compositionally biased region" description="Pro residues" evidence="1">
    <location>
        <begin position="30"/>
        <end position="45"/>
    </location>
</feature>
<sequence length="189" mass="21074">MINLSRHQRQHQPITGLDGDLRATFNDKSPLPPVTSPELSPPPSDVIPTEKPKPKPFQPANRLEADIHGEAIQAEHRRFEAERGIPLPTSRAETNALIGQTVNIHSRLPVGTEIVARKLKLLNGTYHTISEHSTTVTQITPFKANGAVFPKMTGEFPFEQSQNYFTATVHVPDTDDSTLTYQVTYKYPE</sequence>
<dbReference type="AlphaFoldDB" id="A0A6H1UG50"/>
<feature type="region of interest" description="Disordered" evidence="1">
    <location>
        <begin position="1"/>
        <end position="58"/>
    </location>
</feature>
<keyword evidence="3" id="KW-1185">Reference proteome</keyword>
<organism evidence="2 3">
    <name type="scientific">Ferrimonas lipolytica</name>
    <dbReference type="NCBI Taxonomy" id="2724191"/>
    <lineage>
        <taxon>Bacteria</taxon>
        <taxon>Pseudomonadati</taxon>
        <taxon>Pseudomonadota</taxon>
        <taxon>Gammaproteobacteria</taxon>
        <taxon>Alteromonadales</taxon>
        <taxon>Ferrimonadaceae</taxon>
        <taxon>Ferrimonas</taxon>
    </lineage>
</organism>
<dbReference type="KEGG" id="fes:HER31_14845"/>
<feature type="compositionally biased region" description="Basic residues" evidence="1">
    <location>
        <begin position="1"/>
        <end position="10"/>
    </location>
</feature>
<dbReference type="RefSeq" id="WP_168661661.1">
    <property type="nucleotide sequence ID" value="NZ_CP051180.1"/>
</dbReference>
<evidence type="ECO:0000313" key="3">
    <source>
        <dbReference type="Proteomes" id="UP000501602"/>
    </source>
</evidence>
<gene>
    <name evidence="2" type="ORF">HER31_14845</name>
</gene>
<dbReference type="Proteomes" id="UP000501602">
    <property type="component" value="Chromosome"/>
</dbReference>
<name>A0A6H1UG50_9GAMM</name>
<proteinExistence type="predicted"/>
<accession>A0A6H1UG50</accession>
<protein>
    <submittedName>
        <fullName evidence="2">Uncharacterized protein</fullName>
    </submittedName>
</protein>